<evidence type="ECO:0000259" key="7">
    <source>
        <dbReference type="PROSITE" id="PS50850"/>
    </source>
</evidence>
<feature type="transmembrane region" description="Helical" evidence="6">
    <location>
        <begin position="431"/>
        <end position="452"/>
    </location>
</feature>
<dbReference type="GeneID" id="39586668"/>
<organism evidence="8 9">
    <name type="scientific">Apiotrichum porosum</name>
    <dbReference type="NCBI Taxonomy" id="105984"/>
    <lineage>
        <taxon>Eukaryota</taxon>
        <taxon>Fungi</taxon>
        <taxon>Dikarya</taxon>
        <taxon>Basidiomycota</taxon>
        <taxon>Agaricomycotina</taxon>
        <taxon>Tremellomycetes</taxon>
        <taxon>Trichosporonales</taxon>
        <taxon>Trichosporonaceae</taxon>
        <taxon>Apiotrichum</taxon>
    </lineage>
</organism>
<comment type="caution">
    <text evidence="8">The sequence shown here is derived from an EMBL/GenBank/DDBJ whole genome shotgun (WGS) entry which is preliminary data.</text>
</comment>
<feature type="transmembrane region" description="Helical" evidence="6">
    <location>
        <begin position="174"/>
        <end position="193"/>
    </location>
</feature>
<dbReference type="Pfam" id="PF07690">
    <property type="entry name" value="MFS_1"/>
    <property type="match status" value="1"/>
</dbReference>
<evidence type="ECO:0000313" key="9">
    <source>
        <dbReference type="Proteomes" id="UP000279236"/>
    </source>
</evidence>
<keyword evidence="3 6" id="KW-0812">Transmembrane</keyword>
<feature type="transmembrane region" description="Helical" evidence="6">
    <location>
        <begin position="141"/>
        <end position="162"/>
    </location>
</feature>
<evidence type="ECO:0000256" key="4">
    <source>
        <dbReference type="ARBA" id="ARBA00022989"/>
    </source>
</evidence>
<sequence>MTGDNIHTNALYKGDVDQEKAPGYHHHVEDVDRQKLPNDGQDRHLAVKIPDSLIGLTDDEVDVIDRAATRKLDMLLMPILCTLYILNYLDRQNITSAKIGGLTADLNMSTSDFATCVAVLFAGYISLQIPSNMLAGRLSKPGVYICFACACWGIVSACTGAVQSYPGMVVCRMILGFTEAAFFPGAVFLLSQFYTRKQLALRTGILYSGSQVGNAFGGLFALACLQLDGAHGLEGWRWLFIIEGAMTVGFAIIFAFFIPNKPANMRWVNLQERERLMYRLEVDRGTQDATEEISTRHAFVMALTDKKVWLLAFTIWTNWIAAAVTNFFAVVVQSLGFNRTTTLAITAPPYILCIIVIVLVGWHSDKTNERTWHIVASMSVCILANIIALATLNTGARYFAMMIMPGSFYGATIVLLSWISSCITGPAVTRAIAIAMINSFGNSANIWTSYLYRPPRYVLAFSVNLGASIVCILLVLCINRYLRHLNARLDRGEDIGKHGPTLVQKEANYRFAL</sequence>
<name>A0A427XHM5_9TREE</name>
<dbReference type="EMBL" id="RSCE01000012">
    <property type="protein sequence ID" value="RSH78400.1"/>
    <property type="molecule type" value="Genomic_DNA"/>
</dbReference>
<keyword evidence="9" id="KW-1185">Reference proteome</keyword>
<keyword evidence="5 6" id="KW-0472">Membrane</keyword>
<evidence type="ECO:0000256" key="5">
    <source>
        <dbReference type="ARBA" id="ARBA00023136"/>
    </source>
</evidence>
<proteinExistence type="predicted"/>
<evidence type="ECO:0000256" key="3">
    <source>
        <dbReference type="ARBA" id="ARBA00022692"/>
    </source>
</evidence>
<feature type="transmembrane region" description="Helical" evidence="6">
    <location>
        <begin position="308"/>
        <end position="331"/>
    </location>
</feature>
<reference evidence="8 9" key="1">
    <citation type="submission" date="2018-11" db="EMBL/GenBank/DDBJ databases">
        <title>Genome sequence of Apiotrichum porosum DSM 27194.</title>
        <authorList>
            <person name="Aliyu H."/>
            <person name="Gorte O."/>
            <person name="Ochsenreither K."/>
        </authorList>
    </citation>
    <scope>NUCLEOTIDE SEQUENCE [LARGE SCALE GENOMIC DNA]</scope>
    <source>
        <strain evidence="8 9">DSM 27194</strain>
    </source>
</reference>
<dbReference type="AlphaFoldDB" id="A0A427XHM5"/>
<dbReference type="PANTHER" id="PTHR43791">
    <property type="entry name" value="PERMEASE-RELATED"/>
    <property type="match status" value="1"/>
</dbReference>
<comment type="subcellular location">
    <subcellularLocation>
        <location evidence="1">Membrane</location>
        <topology evidence="1">Multi-pass membrane protein</topology>
    </subcellularLocation>
</comment>
<feature type="domain" description="Major facilitator superfamily (MFS) profile" evidence="7">
    <location>
        <begin position="76"/>
        <end position="483"/>
    </location>
</feature>
<dbReference type="SUPFAM" id="SSF103473">
    <property type="entry name" value="MFS general substrate transporter"/>
    <property type="match status" value="1"/>
</dbReference>
<dbReference type="GO" id="GO:0016020">
    <property type="term" value="C:membrane"/>
    <property type="evidence" value="ECO:0007669"/>
    <property type="project" value="UniProtKB-SubCell"/>
</dbReference>
<dbReference type="InterPro" id="IPR036259">
    <property type="entry name" value="MFS_trans_sf"/>
</dbReference>
<dbReference type="Gene3D" id="1.20.1250.20">
    <property type="entry name" value="MFS general substrate transporter like domains"/>
    <property type="match status" value="2"/>
</dbReference>
<feature type="transmembrane region" description="Helical" evidence="6">
    <location>
        <begin position="374"/>
        <end position="392"/>
    </location>
</feature>
<evidence type="ECO:0000256" key="2">
    <source>
        <dbReference type="ARBA" id="ARBA00022448"/>
    </source>
</evidence>
<dbReference type="Proteomes" id="UP000279236">
    <property type="component" value="Unassembled WGS sequence"/>
</dbReference>
<keyword evidence="4 6" id="KW-1133">Transmembrane helix</keyword>
<dbReference type="PANTHER" id="PTHR43791:SF23">
    <property type="entry name" value="MAJOR FACILITATOR SUPERFAMILY (MFS) PROFILE DOMAIN-CONTAINING PROTEIN"/>
    <property type="match status" value="1"/>
</dbReference>
<evidence type="ECO:0000313" key="8">
    <source>
        <dbReference type="EMBL" id="RSH78400.1"/>
    </source>
</evidence>
<dbReference type="OrthoDB" id="2985014at2759"/>
<dbReference type="PROSITE" id="PS50850">
    <property type="entry name" value="MFS"/>
    <property type="match status" value="1"/>
</dbReference>
<feature type="transmembrane region" description="Helical" evidence="6">
    <location>
        <begin position="343"/>
        <end position="362"/>
    </location>
</feature>
<evidence type="ECO:0000256" key="6">
    <source>
        <dbReference type="SAM" id="Phobius"/>
    </source>
</evidence>
<evidence type="ECO:0000256" key="1">
    <source>
        <dbReference type="ARBA" id="ARBA00004141"/>
    </source>
</evidence>
<dbReference type="RefSeq" id="XP_028473547.1">
    <property type="nucleotide sequence ID" value="XM_028617869.1"/>
</dbReference>
<dbReference type="FunFam" id="1.20.1250.20:FF:000013">
    <property type="entry name" value="MFS general substrate transporter"/>
    <property type="match status" value="1"/>
</dbReference>
<feature type="transmembrane region" description="Helical" evidence="6">
    <location>
        <begin position="235"/>
        <end position="258"/>
    </location>
</feature>
<feature type="transmembrane region" description="Helical" evidence="6">
    <location>
        <begin position="398"/>
        <end position="419"/>
    </location>
</feature>
<gene>
    <name evidence="8" type="ORF">EHS24_002125</name>
</gene>
<dbReference type="InterPro" id="IPR020846">
    <property type="entry name" value="MFS_dom"/>
</dbReference>
<feature type="transmembrane region" description="Helical" evidence="6">
    <location>
        <begin position="205"/>
        <end position="223"/>
    </location>
</feature>
<dbReference type="GO" id="GO:0022857">
    <property type="term" value="F:transmembrane transporter activity"/>
    <property type="evidence" value="ECO:0007669"/>
    <property type="project" value="InterPro"/>
</dbReference>
<protein>
    <recommendedName>
        <fullName evidence="7">Major facilitator superfamily (MFS) profile domain-containing protein</fullName>
    </recommendedName>
</protein>
<feature type="transmembrane region" description="Helical" evidence="6">
    <location>
        <begin position="458"/>
        <end position="482"/>
    </location>
</feature>
<accession>A0A427XHM5</accession>
<keyword evidence="2" id="KW-0813">Transport</keyword>
<dbReference type="FunFam" id="1.20.1250.20:FF:000057">
    <property type="entry name" value="MFS general substrate transporter"/>
    <property type="match status" value="1"/>
</dbReference>
<dbReference type="InterPro" id="IPR011701">
    <property type="entry name" value="MFS"/>
</dbReference>